<dbReference type="Proteomes" id="UP000620559">
    <property type="component" value="Unassembled WGS sequence"/>
</dbReference>
<accession>A0A8J7K1S1</accession>
<reference evidence="2" key="1">
    <citation type="submission" date="2020-10" db="EMBL/GenBank/DDBJ databases">
        <authorList>
            <person name="Castelo-Branco R."/>
            <person name="Eusebio N."/>
            <person name="Adriana R."/>
            <person name="Vieira A."/>
            <person name="Brugerolle De Fraissinette N."/>
            <person name="Rezende De Castro R."/>
            <person name="Schneider M.P."/>
            <person name="Vasconcelos V."/>
            <person name="Leao P.N."/>
        </authorList>
    </citation>
    <scope>NUCLEOTIDE SEQUENCE</scope>
    <source>
        <strain evidence="2">LEGE 06105</strain>
    </source>
</reference>
<name>A0A8J7K1S1_9CYAN</name>
<sequence length="175" mass="19391">MSKGLLPLICPGLVVVGLQVLNIQPGYSQTATSNQTTNVGNDASFNQILQSNPQLPVTNTNNNSNNFNYPNIYPLNYVPNAHVNTENDFGFNLSAGVNTLDASNVTIYLGVIFQPGRTEDHKLRMSRLRKETEVLETQKKIMEGNLTLLRLQIEEASIRLERLQKSSGTSTNNQQ</sequence>
<keyword evidence="1" id="KW-0175">Coiled coil</keyword>
<evidence type="ECO:0000313" key="2">
    <source>
        <dbReference type="EMBL" id="MBE9212202.1"/>
    </source>
</evidence>
<protein>
    <submittedName>
        <fullName evidence="2">Uncharacterized protein</fullName>
    </submittedName>
</protein>
<dbReference type="EMBL" id="JADEWL010000011">
    <property type="protein sequence ID" value="MBE9212202.1"/>
    <property type="molecule type" value="Genomic_DNA"/>
</dbReference>
<dbReference type="AlphaFoldDB" id="A0A8J7K1S1"/>
<feature type="coiled-coil region" evidence="1">
    <location>
        <begin position="125"/>
        <end position="166"/>
    </location>
</feature>
<gene>
    <name evidence="2" type="ORF">IQ247_05665</name>
</gene>
<dbReference type="RefSeq" id="WP_193917916.1">
    <property type="nucleotide sequence ID" value="NZ_JADEWL010000011.1"/>
</dbReference>
<organism evidence="2 3">
    <name type="scientific">Plectonema cf. radiosum LEGE 06105</name>
    <dbReference type="NCBI Taxonomy" id="945769"/>
    <lineage>
        <taxon>Bacteria</taxon>
        <taxon>Bacillati</taxon>
        <taxon>Cyanobacteriota</taxon>
        <taxon>Cyanophyceae</taxon>
        <taxon>Oscillatoriophycideae</taxon>
        <taxon>Oscillatoriales</taxon>
        <taxon>Microcoleaceae</taxon>
        <taxon>Plectonema</taxon>
    </lineage>
</organism>
<keyword evidence="3" id="KW-1185">Reference proteome</keyword>
<proteinExistence type="predicted"/>
<evidence type="ECO:0000256" key="1">
    <source>
        <dbReference type="SAM" id="Coils"/>
    </source>
</evidence>
<comment type="caution">
    <text evidence="2">The sequence shown here is derived from an EMBL/GenBank/DDBJ whole genome shotgun (WGS) entry which is preliminary data.</text>
</comment>
<evidence type="ECO:0000313" key="3">
    <source>
        <dbReference type="Proteomes" id="UP000620559"/>
    </source>
</evidence>